<proteinExistence type="predicted"/>
<keyword evidence="3" id="KW-1185">Reference proteome</keyword>
<feature type="region of interest" description="Disordered" evidence="1">
    <location>
        <begin position="573"/>
        <end position="592"/>
    </location>
</feature>
<comment type="caution">
    <text evidence="2">The sequence shown here is derived from an EMBL/GenBank/DDBJ whole genome shotgun (WGS) entry which is preliminary data.</text>
</comment>
<dbReference type="RefSeq" id="XP_020427028.1">
    <property type="nucleotide sequence ID" value="XM_020582674.1"/>
</dbReference>
<dbReference type="GeneID" id="31367396"/>
<dbReference type="Proteomes" id="UP000001396">
    <property type="component" value="Unassembled WGS sequence"/>
</dbReference>
<feature type="compositionally biased region" description="Low complexity" evidence="1">
    <location>
        <begin position="80"/>
        <end position="116"/>
    </location>
</feature>
<gene>
    <name evidence="2" type="ORF">PPL_11928</name>
</gene>
<protein>
    <submittedName>
        <fullName evidence="2">Cell differentiation family protein</fullName>
    </submittedName>
</protein>
<dbReference type="EMBL" id="ADBJ01000060">
    <property type="protein sequence ID" value="EFA74894.1"/>
    <property type="molecule type" value="Genomic_DNA"/>
</dbReference>
<evidence type="ECO:0000256" key="1">
    <source>
        <dbReference type="SAM" id="MobiDB-lite"/>
    </source>
</evidence>
<sequence length="592" mass="69198">MTKYYSTRSIVDMLMQRFRQCTSLSTITTYHNISRLMLKTSIGINDRCCLNDINRLLYSTLSSSTSSSNNNSRLNHHHYYNTNNNNNSSGNTFKNHYNKSSSSSSSSNNINNRSSSLTSQDISNLENKLVELSNEWCRLDGIRSELALSNVEQFEHQQQQLSNIIVNQRDILFTIDSIKYLLNINNNINNSNQLDDNIYNFKHMSINNQYQFERSLLNKIPLNNYNINNNNDDNYNNSNNSNNEDMILQLNGHKLLRDTYLMLELIIGRIERNITYGGKVGELVSKQLQTLLLSYKSNSRFLLISIPDWSEKYNEQRAAVIQSIENQLLAWTTTTTDTPNNNNNNNNNNIHTLNLLINTRDLLHTLYYGFINQKDNNNINNNINNNNNNNNNNSYKEYIKHYLDRMVVVHNEIEECLLNTNEKAKNVRQRTVNTSTSAIRSMIESDLSLVRSVVNDNRNRYPLELLENDKMLYRRLPYTSSLIFKSKSNSNSSKVNSYNNNYYNNNNNYNKIQEKYKLFRNIDNNNNNNNNDHDDIDYIDILDSKEIIDNNNNNNNNNNEDDFNDEQEIVKQSKSKAYHQLPKRNGPRWKHC</sequence>
<accession>D3BUV6</accession>
<reference evidence="2 3" key="1">
    <citation type="journal article" date="2011" name="Genome Res.">
        <title>Phylogeny-wide analysis of social amoeba genomes highlights ancient origins for complex intercellular communication.</title>
        <authorList>
            <person name="Heidel A.J."/>
            <person name="Lawal H.M."/>
            <person name="Felder M."/>
            <person name="Schilde C."/>
            <person name="Helps N.R."/>
            <person name="Tunggal B."/>
            <person name="Rivero F."/>
            <person name="John U."/>
            <person name="Schleicher M."/>
            <person name="Eichinger L."/>
            <person name="Platzer M."/>
            <person name="Noegel A.A."/>
            <person name="Schaap P."/>
            <person name="Gloeckner G."/>
        </authorList>
    </citation>
    <scope>NUCLEOTIDE SEQUENCE [LARGE SCALE GENOMIC DNA]</scope>
    <source>
        <strain evidence="3">ATCC 26659 / Pp 5 / PN500</strain>
    </source>
</reference>
<dbReference type="AlphaFoldDB" id="D3BUV6"/>
<feature type="region of interest" description="Disordered" evidence="1">
    <location>
        <begin position="66"/>
        <end position="117"/>
    </location>
</feature>
<evidence type="ECO:0000313" key="2">
    <source>
        <dbReference type="EMBL" id="EFA74894.1"/>
    </source>
</evidence>
<name>D3BUV6_HETP5</name>
<evidence type="ECO:0000313" key="3">
    <source>
        <dbReference type="Proteomes" id="UP000001396"/>
    </source>
</evidence>
<organism evidence="2 3">
    <name type="scientific">Heterostelium pallidum (strain ATCC 26659 / Pp 5 / PN500)</name>
    <name type="common">Cellular slime mold</name>
    <name type="synonym">Polysphondylium pallidum</name>
    <dbReference type="NCBI Taxonomy" id="670386"/>
    <lineage>
        <taxon>Eukaryota</taxon>
        <taxon>Amoebozoa</taxon>
        <taxon>Evosea</taxon>
        <taxon>Eumycetozoa</taxon>
        <taxon>Dictyostelia</taxon>
        <taxon>Acytosteliales</taxon>
        <taxon>Acytosteliaceae</taxon>
        <taxon>Heterostelium</taxon>
    </lineage>
</organism>
<dbReference type="InParanoid" id="D3BUV6"/>